<evidence type="ECO:0000256" key="1">
    <source>
        <dbReference type="SAM" id="MobiDB-lite"/>
    </source>
</evidence>
<feature type="compositionally biased region" description="Low complexity" evidence="1">
    <location>
        <begin position="286"/>
        <end position="299"/>
    </location>
</feature>
<dbReference type="Proteomes" id="UP000807850">
    <property type="component" value="Unassembled WGS sequence"/>
</dbReference>
<keyword evidence="2" id="KW-0732">Signal</keyword>
<feature type="region of interest" description="Disordered" evidence="1">
    <location>
        <begin position="120"/>
        <end position="147"/>
    </location>
</feature>
<accession>A0A9D6L5H0</accession>
<name>A0A9D6L5H0_UNCEI</name>
<dbReference type="AlphaFoldDB" id="A0A9D6L5H0"/>
<evidence type="ECO:0000256" key="2">
    <source>
        <dbReference type="SAM" id="SignalP"/>
    </source>
</evidence>
<feature type="signal peptide" evidence="2">
    <location>
        <begin position="1"/>
        <end position="29"/>
    </location>
</feature>
<sequence>MSRVSLRSRLALGAAAFALASIAAATAHAGCGPAASAKSQPTTLDAIGLPHYVPPVAYSVDIFAHADGEEVTVKRFIDTGRIRSEITAKGYNAIMIEAGDEKGTSYMVMPENKRAIRQTRQSLDKMAAQAPDREKPAPQQSQTPPADIKVSDLGEETMAGRTVRKLGFVTGDGPATGWFDKESGSPLRLEMNANGHNSVIEWKNFKAGAQSGDLFEVPKGYDVTDMDEMIAQIKAMDGREMKMGVGKAPGGSDGGDGGSAGGSGGAGGATGGGAGGASGGAGPMGAMGSMPSGGMPSGMPGMGGLAKRMGGGMAQHFGQGMGSSLGASLGGAFGGPLGAIAGQYLGGRIGGMVGRKAAETVMPGK</sequence>
<dbReference type="EMBL" id="JACQAY010000090">
    <property type="protein sequence ID" value="MBI3539248.1"/>
    <property type="molecule type" value="Genomic_DNA"/>
</dbReference>
<evidence type="ECO:0008006" key="5">
    <source>
        <dbReference type="Google" id="ProtNLM"/>
    </source>
</evidence>
<proteinExistence type="predicted"/>
<feature type="chain" id="PRO_5039633028" description="DUF4412 domain-containing protein" evidence="2">
    <location>
        <begin position="30"/>
        <end position="365"/>
    </location>
</feature>
<feature type="compositionally biased region" description="Gly residues" evidence="1">
    <location>
        <begin position="247"/>
        <end position="285"/>
    </location>
</feature>
<reference evidence="3" key="1">
    <citation type="submission" date="2020-07" db="EMBL/GenBank/DDBJ databases">
        <title>Huge and variable diversity of episymbiotic CPR bacteria and DPANN archaea in groundwater ecosystems.</title>
        <authorList>
            <person name="He C.Y."/>
            <person name="Keren R."/>
            <person name="Whittaker M."/>
            <person name="Farag I.F."/>
            <person name="Doudna J."/>
            <person name="Cate J.H.D."/>
            <person name="Banfield J.F."/>
        </authorList>
    </citation>
    <scope>NUCLEOTIDE SEQUENCE</scope>
    <source>
        <strain evidence="3">NC_groundwater_928_Pr1_S-0.2um_72_17</strain>
    </source>
</reference>
<gene>
    <name evidence="3" type="ORF">HY076_03135</name>
</gene>
<organism evidence="3 4">
    <name type="scientific">Eiseniibacteriota bacterium</name>
    <dbReference type="NCBI Taxonomy" id="2212470"/>
    <lineage>
        <taxon>Bacteria</taxon>
        <taxon>Candidatus Eiseniibacteriota</taxon>
    </lineage>
</organism>
<protein>
    <recommendedName>
        <fullName evidence="5">DUF4412 domain-containing protein</fullName>
    </recommendedName>
</protein>
<evidence type="ECO:0000313" key="4">
    <source>
        <dbReference type="Proteomes" id="UP000807850"/>
    </source>
</evidence>
<comment type="caution">
    <text evidence="3">The sequence shown here is derived from an EMBL/GenBank/DDBJ whole genome shotgun (WGS) entry which is preliminary data.</text>
</comment>
<feature type="region of interest" description="Disordered" evidence="1">
    <location>
        <begin position="243"/>
        <end position="306"/>
    </location>
</feature>
<evidence type="ECO:0000313" key="3">
    <source>
        <dbReference type="EMBL" id="MBI3539248.1"/>
    </source>
</evidence>